<evidence type="ECO:0000313" key="3">
    <source>
        <dbReference type="Proteomes" id="UP000315400"/>
    </source>
</evidence>
<dbReference type="AlphaFoldDB" id="A0A540VUE2"/>
<sequence>MKRVSIILGLILITASALAQNDPVTALRDDGHVLMLRHAIAPGFGDPAEFDINDCTTQRNLSEEGRVQARSIGERLRGEGLSDVAVYTSAWCRCRETAAEMDLTEAEPHPGLNSFFQDRERRDEIVAELRDLLAELADGPPAVLVTHQVNIRAITGQGVRSGEGLIVKPDDEGSVRVIASIDGG</sequence>
<reference evidence="2 3" key="1">
    <citation type="submission" date="2019-06" db="EMBL/GenBank/DDBJ databases">
        <title>Metagenome assembled Genome of Spiribacter salinus SL48-SHIP from the microbial mat of Salt Lake 48 (Novosibirsk region, Russia).</title>
        <authorList>
            <person name="Shipova A."/>
            <person name="Rozanov A.S."/>
            <person name="Bryanskaya A.V."/>
            <person name="Peltek S.E."/>
        </authorList>
    </citation>
    <scope>NUCLEOTIDE SEQUENCE [LARGE SCALE GENOMIC DNA]</scope>
    <source>
        <strain evidence="2">SL48-SHIP-2</strain>
    </source>
</reference>
<dbReference type="EMBL" id="VIFK01000040">
    <property type="protein sequence ID" value="TQE99763.1"/>
    <property type="molecule type" value="Genomic_DNA"/>
</dbReference>
<feature type="signal peptide" evidence="1">
    <location>
        <begin position="1"/>
        <end position="19"/>
    </location>
</feature>
<dbReference type="CDD" id="cd07067">
    <property type="entry name" value="HP_PGM_like"/>
    <property type="match status" value="1"/>
</dbReference>
<dbReference type="Pfam" id="PF00300">
    <property type="entry name" value="His_Phos_1"/>
    <property type="match status" value="1"/>
</dbReference>
<dbReference type="Proteomes" id="UP000315400">
    <property type="component" value="Unassembled WGS sequence"/>
</dbReference>
<dbReference type="InterPro" id="IPR013078">
    <property type="entry name" value="His_Pase_superF_clade-1"/>
</dbReference>
<name>A0A540VUE2_9GAMM</name>
<accession>A0A540VUE2</accession>
<protein>
    <submittedName>
        <fullName evidence="2">Histidine phosphatase family protein</fullName>
    </submittedName>
</protein>
<gene>
    <name evidence="2" type="ORF">FKY71_06805</name>
</gene>
<keyword evidence="1" id="KW-0732">Signal</keyword>
<dbReference type="Gene3D" id="3.40.50.1240">
    <property type="entry name" value="Phosphoglycerate mutase-like"/>
    <property type="match status" value="1"/>
</dbReference>
<dbReference type="STRING" id="1260251.SPISAL_04875"/>
<evidence type="ECO:0000256" key="1">
    <source>
        <dbReference type="SAM" id="SignalP"/>
    </source>
</evidence>
<evidence type="ECO:0000313" key="2">
    <source>
        <dbReference type="EMBL" id="TQE99763.1"/>
    </source>
</evidence>
<organism evidence="2 3">
    <name type="scientific">Spiribacter salinus</name>
    <dbReference type="NCBI Taxonomy" id="1335746"/>
    <lineage>
        <taxon>Bacteria</taxon>
        <taxon>Pseudomonadati</taxon>
        <taxon>Pseudomonadota</taxon>
        <taxon>Gammaproteobacteria</taxon>
        <taxon>Chromatiales</taxon>
        <taxon>Ectothiorhodospiraceae</taxon>
        <taxon>Spiribacter</taxon>
    </lineage>
</organism>
<comment type="caution">
    <text evidence="2">The sequence shown here is derived from an EMBL/GenBank/DDBJ whole genome shotgun (WGS) entry which is preliminary data.</text>
</comment>
<dbReference type="SMART" id="SM00855">
    <property type="entry name" value="PGAM"/>
    <property type="match status" value="1"/>
</dbReference>
<proteinExistence type="predicted"/>
<feature type="chain" id="PRO_5021967750" evidence="1">
    <location>
        <begin position="20"/>
        <end position="184"/>
    </location>
</feature>
<dbReference type="SUPFAM" id="SSF53254">
    <property type="entry name" value="Phosphoglycerate mutase-like"/>
    <property type="match status" value="1"/>
</dbReference>
<dbReference type="InterPro" id="IPR029033">
    <property type="entry name" value="His_PPase_superfam"/>
</dbReference>